<dbReference type="PRINTS" id="PR00368">
    <property type="entry name" value="FADPNR"/>
</dbReference>
<evidence type="ECO:0000259" key="5">
    <source>
        <dbReference type="Pfam" id="PF07992"/>
    </source>
</evidence>
<protein>
    <submittedName>
        <fullName evidence="6">Pyridine nucleotide-disulfide oxidoreductase</fullName>
    </submittedName>
</protein>
<keyword evidence="3" id="KW-0285">Flavoprotein</keyword>
<feature type="domain" description="FAD/NAD(P)-binding" evidence="5">
    <location>
        <begin position="4"/>
        <end position="282"/>
    </location>
</feature>
<dbReference type="GO" id="GO:0016491">
    <property type="term" value="F:oxidoreductase activity"/>
    <property type="evidence" value="ECO:0007669"/>
    <property type="project" value="UniProtKB-KW"/>
</dbReference>
<dbReference type="RefSeq" id="WP_060621522.1">
    <property type="nucleotide sequence ID" value="NZ_LCZJ02000002.1"/>
</dbReference>
<dbReference type="SUPFAM" id="SSF51905">
    <property type="entry name" value="FAD/NAD(P)-binding domain"/>
    <property type="match status" value="1"/>
</dbReference>
<dbReference type="PANTHER" id="PTHR48105">
    <property type="entry name" value="THIOREDOXIN REDUCTASE 1-RELATED-RELATED"/>
    <property type="match status" value="1"/>
</dbReference>
<dbReference type="PRINTS" id="PR00469">
    <property type="entry name" value="PNDRDTASEII"/>
</dbReference>
<evidence type="ECO:0000313" key="6">
    <source>
        <dbReference type="EMBL" id="KTD88708.1"/>
    </source>
</evidence>
<name>A0A0W1B554_9BACL</name>
<evidence type="ECO:0000256" key="2">
    <source>
        <dbReference type="ARBA" id="ARBA00011738"/>
    </source>
</evidence>
<dbReference type="InterPro" id="IPR036188">
    <property type="entry name" value="FAD/NAD-bd_sf"/>
</dbReference>
<dbReference type="InterPro" id="IPR050097">
    <property type="entry name" value="Ferredoxin-NADP_redctase_2"/>
</dbReference>
<dbReference type="Proteomes" id="UP000054709">
    <property type="component" value="Unassembled WGS sequence"/>
</dbReference>
<comment type="cofactor">
    <cofactor evidence="1">
        <name>FAD</name>
        <dbReference type="ChEBI" id="CHEBI:57692"/>
    </cofactor>
</comment>
<comment type="caution">
    <text evidence="6">The sequence shown here is derived from an EMBL/GenBank/DDBJ whole genome shotgun (WGS) entry which is preliminary data.</text>
</comment>
<comment type="subunit">
    <text evidence="2">Homodimer.</text>
</comment>
<dbReference type="EMBL" id="LCZJ02000002">
    <property type="protein sequence ID" value="KTD88708.1"/>
    <property type="molecule type" value="Genomic_DNA"/>
</dbReference>
<evidence type="ECO:0000256" key="4">
    <source>
        <dbReference type="ARBA" id="ARBA00023002"/>
    </source>
</evidence>
<proteinExistence type="predicted"/>
<evidence type="ECO:0000313" key="7">
    <source>
        <dbReference type="Proteomes" id="UP000054709"/>
    </source>
</evidence>
<sequence length="307" mass="33376">MTHDCVIIGGRPAGLNAALVLGRARKSVVVIDEGRARNRVTRETHGFLTRDSISPSEFRRIAKEQISAYPSVTFAEDTALLITGTDGDFQITTVQGQTYRSKKLLFTIGMKDLPMDIKGLSDVYGKSAFICPYCDGWELRDQPLVVIVKGADATHMAQVLSGWTKKITICTNGSDDLTDAQRDELNQHNIPVFNSPIQLIESNDGMVEQVVLKDGTSILCRGIFFRPKLMIGSDLPQAIGCKITEAGTVIVDNLGKTNVPGVFSAGDAATHLHQAIIAASMGSLAGVGINNELNEEEWCNIWCYCTK</sequence>
<organism evidence="6 7">
    <name type="scientific">Paenibacillus etheri</name>
    <dbReference type="NCBI Taxonomy" id="1306852"/>
    <lineage>
        <taxon>Bacteria</taxon>
        <taxon>Bacillati</taxon>
        <taxon>Bacillota</taxon>
        <taxon>Bacilli</taxon>
        <taxon>Bacillales</taxon>
        <taxon>Paenibacillaceae</taxon>
        <taxon>Paenibacillus</taxon>
    </lineage>
</organism>
<dbReference type="Gene3D" id="3.50.50.60">
    <property type="entry name" value="FAD/NAD(P)-binding domain"/>
    <property type="match status" value="2"/>
</dbReference>
<gene>
    <name evidence="6" type="ORF">UQ64_03790</name>
</gene>
<dbReference type="Pfam" id="PF07992">
    <property type="entry name" value="Pyr_redox_2"/>
    <property type="match status" value="1"/>
</dbReference>
<accession>A0A0W1B554</accession>
<keyword evidence="7" id="KW-1185">Reference proteome</keyword>
<dbReference type="InterPro" id="IPR023753">
    <property type="entry name" value="FAD/NAD-binding_dom"/>
</dbReference>
<evidence type="ECO:0000256" key="3">
    <source>
        <dbReference type="ARBA" id="ARBA00022630"/>
    </source>
</evidence>
<reference evidence="6 7" key="1">
    <citation type="journal article" date="2015" name="Int. Biodeterior. Biodegradation">
        <title>Physiological and genetic screening methods for the isolation of methyl tert-butyl ether-degrading bacteria for bioremediation purposes.</title>
        <authorList>
            <person name="Guisado I.M."/>
            <person name="Purswani J."/>
            <person name="Gonzalez Lopez J."/>
            <person name="Pozo C."/>
        </authorList>
    </citation>
    <scope>NUCLEOTIDE SEQUENCE [LARGE SCALE GENOMIC DNA]</scope>
    <source>
        <strain evidence="6 7">SH7</strain>
    </source>
</reference>
<evidence type="ECO:0000256" key="1">
    <source>
        <dbReference type="ARBA" id="ARBA00001974"/>
    </source>
</evidence>
<dbReference type="AlphaFoldDB" id="A0A0W1B554"/>
<keyword evidence="4" id="KW-0560">Oxidoreductase</keyword>
<dbReference type="OrthoDB" id="9806179at2"/>